<evidence type="ECO:0000256" key="3">
    <source>
        <dbReference type="ARBA" id="ARBA00022840"/>
    </source>
</evidence>
<dbReference type="PROSITE" id="PS50893">
    <property type="entry name" value="ABC_TRANSPORTER_2"/>
    <property type="match status" value="1"/>
</dbReference>
<dbReference type="Gene3D" id="3.40.50.300">
    <property type="entry name" value="P-loop containing nucleotide triphosphate hydrolases"/>
    <property type="match status" value="1"/>
</dbReference>
<dbReference type="OrthoDB" id="508204at2"/>
<feature type="domain" description="ABC transporter" evidence="4">
    <location>
        <begin position="22"/>
        <end position="257"/>
    </location>
</feature>
<keyword evidence="2" id="KW-0547">Nucleotide-binding</keyword>
<keyword evidence="6" id="KW-1185">Reference proteome</keyword>
<dbReference type="GO" id="GO:0098796">
    <property type="term" value="C:membrane protein complex"/>
    <property type="evidence" value="ECO:0007669"/>
    <property type="project" value="UniProtKB-ARBA"/>
</dbReference>
<dbReference type="InterPro" id="IPR017911">
    <property type="entry name" value="MacB-like_ATP-bd"/>
</dbReference>
<dbReference type="GO" id="GO:0016887">
    <property type="term" value="F:ATP hydrolysis activity"/>
    <property type="evidence" value="ECO:0007669"/>
    <property type="project" value="InterPro"/>
</dbReference>
<dbReference type="Proteomes" id="UP000185557">
    <property type="component" value="Unassembled WGS sequence"/>
</dbReference>
<dbReference type="InterPro" id="IPR027417">
    <property type="entry name" value="P-loop_NTPase"/>
</dbReference>
<dbReference type="GO" id="GO:0022857">
    <property type="term" value="F:transmembrane transporter activity"/>
    <property type="evidence" value="ECO:0007669"/>
    <property type="project" value="TreeGrafter"/>
</dbReference>
<dbReference type="InterPro" id="IPR003593">
    <property type="entry name" value="AAA+_ATPase"/>
</dbReference>
<dbReference type="SUPFAM" id="SSF52540">
    <property type="entry name" value="P-loop containing nucleoside triphosphate hydrolases"/>
    <property type="match status" value="1"/>
</dbReference>
<proteinExistence type="predicted"/>
<dbReference type="CDD" id="cd03255">
    <property type="entry name" value="ABC_MJ0796_LolCDE_FtsE"/>
    <property type="match status" value="1"/>
</dbReference>
<keyword evidence="3 5" id="KW-0067">ATP-binding</keyword>
<dbReference type="InterPro" id="IPR015854">
    <property type="entry name" value="ABC_transpr_LolD-like"/>
</dbReference>
<dbReference type="EMBL" id="MRCG01000028">
    <property type="protein sequence ID" value="OKH43872.1"/>
    <property type="molecule type" value="Genomic_DNA"/>
</dbReference>
<evidence type="ECO:0000259" key="4">
    <source>
        <dbReference type="PROSITE" id="PS50893"/>
    </source>
</evidence>
<evidence type="ECO:0000256" key="2">
    <source>
        <dbReference type="ARBA" id="ARBA00022741"/>
    </source>
</evidence>
<evidence type="ECO:0000256" key="1">
    <source>
        <dbReference type="ARBA" id="ARBA00022448"/>
    </source>
</evidence>
<organism evidence="5 6">
    <name type="scientific">Phormidium tenue NIES-30</name>
    <dbReference type="NCBI Taxonomy" id="549789"/>
    <lineage>
        <taxon>Bacteria</taxon>
        <taxon>Bacillati</taxon>
        <taxon>Cyanobacteriota</taxon>
        <taxon>Cyanophyceae</taxon>
        <taxon>Oscillatoriophycideae</taxon>
        <taxon>Oscillatoriales</taxon>
        <taxon>Oscillatoriaceae</taxon>
        <taxon>Phormidium</taxon>
    </lineage>
</organism>
<dbReference type="InterPro" id="IPR003439">
    <property type="entry name" value="ABC_transporter-like_ATP-bd"/>
</dbReference>
<dbReference type="PANTHER" id="PTHR24220">
    <property type="entry name" value="IMPORT ATP-BINDING PROTEIN"/>
    <property type="match status" value="1"/>
</dbReference>
<sequence length="260" mass="28387">MSATPLSTSSPMPKVTTSSVQVRHLDYFFGRGDLRKQVLFDISLDLHPGQIVIMTGPSGSGKTTLLTLIGALRSASEGSLKVLNQELVGMGNRQLVGIRRNIGFIFQAHNLFESLTAAQNVEMAVELTGNFRGKRRLAVDILSQVGLAERADYKPAALSGGQKQRVAIARALVNQPQLILADEPTAALDKKSGRDVVTLMQHLASERGCTILMVTHDNRILDVADRIINLVDGRLESDESPQQFVDSHTPKSLDQKMFIM</sequence>
<dbReference type="InterPro" id="IPR014324">
    <property type="entry name" value="ABC_heterocyst_DevA"/>
</dbReference>
<evidence type="ECO:0000313" key="5">
    <source>
        <dbReference type="EMBL" id="OKH43872.1"/>
    </source>
</evidence>
<accession>A0A1U7IYS2</accession>
<dbReference type="NCBIfam" id="TIGR02982">
    <property type="entry name" value="heterocyst_DevA"/>
    <property type="match status" value="1"/>
</dbReference>
<dbReference type="AlphaFoldDB" id="A0A1U7IYS2"/>
<dbReference type="GO" id="GO:0005524">
    <property type="term" value="F:ATP binding"/>
    <property type="evidence" value="ECO:0007669"/>
    <property type="project" value="UniProtKB-KW"/>
</dbReference>
<dbReference type="PROSITE" id="PS00211">
    <property type="entry name" value="ABC_TRANSPORTER_1"/>
    <property type="match status" value="1"/>
</dbReference>
<name>A0A1U7IYS2_9CYAN</name>
<protein>
    <submittedName>
        <fullName evidence="5">ABC transporter ATP-binding protein</fullName>
    </submittedName>
</protein>
<dbReference type="InterPro" id="IPR017871">
    <property type="entry name" value="ABC_transporter-like_CS"/>
</dbReference>
<dbReference type="FunFam" id="3.40.50.300:FF:000032">
    <property type="entry name" value="Export ABC transporter ATP-binding protein"/>
    <property type="match status" value="1"/>
</dbReference>
<dbReference type="Pfam" id="PF00005">
    <property type="entry name" value="ABC_tran"/>
    <property type="match status" value="1"/>
</dbReference>
<gene>
    <name evidence="5" type="ORF">NIES30_24025</name>
</gene>
<reference evidence="5 6" key="1">
    <citation type="submission" date="2016-11" db="EMBL/GenBank/DDBJ databases">
        <title>Draft Genome Sequences of Nine Cyanobacterial Strains from Diverse Habitats.</title>
        <authorList>
            <person name="Zhu T."/>
            <person name="Hou S."/>
            <person name="Lu X."/>
            <person name="Hess W.R."/>
        </authorList>
    </citation>
    <scope>NUCLEOTIDE SEQUENCE [LARGE SCALE GENOMIC DNA]</scope>
    <source>
        <strain evidence="5 6">NIES-30</strain>
    </source>
</reference>
<dbReference type="STRING" id="549789.NIES30_24025"/>
<dbReference type="GO" id="GO:0005886">
    <property type="term" value="C:plasma membrane"/>
    <property type="evidence" value="ECO:0007669"/>
    <property type="project" value="TreeGrafter"/>
</dbReference>
<keyword evidence="1" id="KW-0813">Transport</keyword>
<dbReference type="PANTHER" id="PTHR24220:SF376">
    <property type="entry name" value="ABC TRANSPORTER"/>
    <property type="match status" value="1"/>
</dbReference>
<dbReference type="SMART" id="SM00382">
    <property type="entry name" value="AAA"/>
    <property type="match status" value="1"/>
</dbReference>
<comment type="caution">
    <text evidence="5">The sequence shown here is derived from an EMBL/GenBank/DDBJ whole genome shotgun (WGS) entry which is preliminary data.</text>
</comment>
<evidence type="ECO:0000313" key="6">
    <source>
        <dbReference type="Proteomes" id="UP000185557"/>
    </source>
</evidence>